<feature type="transmembrane region" description="Helical" evidence="6">
    <location>
        <begin position="387"/>
        <end position="405"/>
    </location>
</feature>
<gene>
    <name evidence="7" type="primary">GUP1_0</name>
    <name evidence="7" type="ORF">A0J61_05455</name>
</gene>
<evidence type="ECO:0000313" key="7">
    <source>
        <dbReference type="EMBL" id="OBZ86503.1"/>
    </source>
</evidence>
<feature type="transmembrane region" description="Helical" evidence="6">
    <location>
        <begin position="76"/>
        <end position="96"/>
    </location>
</feature>
<dbReference type="InterPro" id="IPR004299">
    <property type="entry name" value="MBOAT_fam"/>
</dbReference>
<dbReference type="Proteomes" id="UP000093000">
    <property type="component" value="Unassembled WGS sequence"/>
</dbReference>
<feature type="transmembrane region" description="Helical" evidence="6">
    <location>
        <begin position="462"/>
        <end position="481"/>
    </location>
</feature>
<keyword evidence="8" id="KW-1185">Reference proteome</keyword>
<dbReference type="STRING" id="101091.A0A1C7NBP0"/>
<keyword evidence="5 6" id="KW-0472">Membrane</keyword>
<feature type="transmembrane region" description="Helical" evidence="6">
    <location>
        <begin position="46"/>
        <end position="64"/>
    </location>
</feature>
<dbReference type="GO" id="GO:0005783">
    <property type="term" value="C:endoplasmic reticulum"/>
    <property type="evidence" value="ECO:0007669"/>
    <property type="project" value="TreeGrafter"/>
</dbReference>
<evidence type="ECO:0000256" key="4">
    <source>
        <dbReference type="ARBA" id="ARBA00022989"/>
    </source>
</evidence>
<dbReference type="PANTHER" id="PTHR13285:SF18">
    <property type="entry name" value="PROTEIN-CYSTEINE N-PALMITOYLTRANSFERASE RASP"/>
    <property type="match status" value="1"/>
</dbReference>
<feature type="transmembrane region" description="Helical" evidence="6">
    <location>
        <begin position="355"/>
        <end position="381"/>
    </location>
</feature>
<feature type="transmembrane region" description="Helical" evidence="6">
    <location>
        <begin position="116"/>
        <end position="133"/>
    </location>
</feature>
<dbReference type="FunCoup" id="A0A1C7NBP0">
    <property type="interactions" value="176"/>
</dbReference>
<keyword evidence="4 6" id="KW-1133">Transmembrane helix</keyword>
<dbReference type="Pfam" id="PF03062">
    <property type="entry name" value="MBOAT"/>
    <property type="match status" value="1"/>
</dbReference>
<sequence>MLYTTYQLSQEVHPNYYLYSNLLSEGWLWGRKVDNSDMQYAQFRNHLPHLTALVSLWLCIRYLYRLLSNQTITSHVWFNLVCSICVLLGLHGTGFIKIYLIVTTSYLIGKTTGDSFLNPLLTWSFNLAVLFFNEQYHGYTFESVGLGYLDQFTGLLPRWHVLFNFSMLRLVSYNMDAYWYMKSKRHYVGLEEPSMRERIEMPYAPSTYHYSAFLSYIFYAPLYLCGPIVTFNNYMSQLQAPCSSITRPYLIQYAVRLLSTLFVMEMVLHSLYVVAISKAQAWHQDSPFELSMIGYFNLLIIWMKLLIPWRFFRLWALLDGIWPEENMIRCMSNNFSAQRFWKSWHRSFNRWTVRYIYIPLGGSNYLGFSIWVVFTFVAIWHDIELRLLAWGWLICLFLLPEIIGSRLFSLKKYGHMWYYRFVCGIGCVFNILMMMVANLVGFCLGLDGMKTMLSDMFHSMNGYLFLLTTVLCLFVAVQIMFEIRESEKRRGDFKWTM</sequence>
<dbReference type="OrthoDB" id="420606at2759"/>
<evidence type="ECO:0000256" key="6">
    <source>
        <dbReference type="SAM" id="Phobius"/>
    </source>
</evidence>
<dbReference type="InterPro" id="IPR051085">
    <property type="entry name" value="MB_O-acyltransferase"/>
</dbReference>
<feature type="transmembrane region" description="Helical" evidence="6">
    <location>
        <begin position="253"/>
        <end position="276"/>
    </location>
</feature>
<evidence type="ECO:0000256" key="1">
    <source>
        <dbReference type="ARBA" id="ARBA00004141"/>
    </source>
</evidence>
<comment type="similarity">
    <text evidence="2">Belongs to the membrane-bound acyltransferase family.</text>
</comment>
<evidence type="ECO:0000256" key="5">
    <source>
        <dbReference type="ARBA" id="ARBA00023136"/>
    </source>
</evidence>
<protein>
    <submittedName>
        <fullName evidence="7">Glycerol uptake protein 1</fullName>
    </submittedName>
</protein>
<dbReference type="GO" id="GO:0008374">
    <property type="term" value="F:O-acyltransferase activity"/>
    <property type="evidence" value="ECO:0007669"/>
    <property type="project" value="TreeGrafter"/>
</dbReference>
<dbReference type="EMBL" id="LUGH01000294">
    <property type="protein sequence ID" value="OBZ86503.1"/>
    <property type="molecule type" value="Genomic_DNA"/>
</dbReference>
<organism evidence="7 8">
    <name type="scientific">Choanephora cucurbitarum</name>
    <dbReference type="NCBI Taxonomy" id="101091"/>
    <lineage>
        <taxon>Eukaryota</taxon>
        <taxon>Fungi</taxon>
        <taxon>Fungi incertae sedis</taxon>
        <taxon>Mucoromycota</taxon>
        <taxon>Mucoromycotina</taxon>
        <taxon>Mucoromycetes</taxon>
        <taxon>Mucorales</taxon>
        <taxon>Mucorineae</taxon>
        <taxon>Choanephoraceae</taxon>
        <taxon>Choanephoroideae</taxon>
        <taxon>Choanephora</taxon>
    </lineage>
</organism>
<comment type="caution">
    <text evidence="7">The sequence shown here is derived from an EMBL/GenBank/DDBJ whole genome shotgun (WGS) entry which is preliminary data.</text>
</comment>
<feature type="transmembrane region" description="Helical" evidence="6">
    <location>
        <begin position="417"/>
        <end position="442"/>
    </location>
</feature>
<dbReference type="PANTHER" id="PTHR13285">
    <property type="entry name" value="ACYLTRANSFERASE"/>
    <property type="match status" value="1"/>
</dbReference>
<proteinExistence type="inferred from homology"/>
<dbReference type="AlphaFoldDB" id="A0A1C7NBP0"/>
<evidence type="ECO:0000256" key="2">
    <source>
        <dbReference type="ARBA" id="ARBA00010323"/>
    </source>
</evidence>
<evidence type="ECO:0000313" key="8">
    <source>
        <dbReference type="Proteomes" id="UP000093000"/>
    </source>
</evidence>
<reference evidence="7 8" key="1">
    <citation type="submission" date="2016-03" db="EMBL/GenBank/DDBJ databases">
        <title>Choanephora cucurbitarum.</title>
        <authorList>
            <person name="Min B."/>
            <person name="Park H."/>
            <person name="Park J.-H."/>
            <person name="Shin H.-D."/>
            <person name="Choi I.-G."/>
        </authorList>
    </citation>
    <scope>NUCLEOTIDE SEQUENCE [LARGE SCALE GENOMIC DNA]</scope>
    <source>
        <strain evidence="7 8">KUS-F28377</strain>
    </source>
</reference>
<keyword evidence="3 6" id="KW-0812">Transmembrane</keyword>
<name>A0A1C7NBP0_9FUNG</name>
<dbReference type="InParanoid" id="A0A1C7NBP0"/>
<feature type="transmembrane region" description="Helical" evidence="6">
    <location>
        <begin position="210"/>
        <end position="232"/>
    </location>
</feature>
<dbReference type="GO" id="GO:0016020">
    <property type="term" value="C:membrane"/>
    <property type="evidence" value="ECO:0007669"/>
    <property type="project" value="UniProtKB-SubCell"/>
</dbReference>
<feature type="transmembrane region" description="Helical" evidence="6">
    <location>
        <begin position="288"/>
        <end position="307"/>
    </location>
</feature>
<accession>A0A1C7NBP0</accession>
<comment type="subcellular location">
    <subcellularLocation>
        <location evidence="1">Membrane</location>
        <topology evidence="1">Multi-pass membrane protein</topology>
    </subcellularLocation>
</comment>
<evidence type="ECO:0000256" key="3">
    <source>
        <dbReference type="ARBA" id="ARBA00022692"/>
    </source>
</evidence>
<dbReference type="GO" id="GO:0006506">
    <property type="term" value="P:GPI anchor biosynthetic process"/>
    <property type="evidence" value="ECO:0007669"/>
    <property type="project" value="TreeGrafter"/>
</dbReference>